<reference evidence="2" key="1">
    <citation type="submission" date="2016-05" db="EMBL/GenBank/DDBJ databases">
        <authorList>
            <person name="Lavstsen T."/>
            <person name="Jespersen J.S."/>
        </authorList>
    </citation>
    <scope>NUCLEOTIDE SEQUENCE</scope>
    <source>
        <tissue evidence="2">Brain</tissue>
    </source>
</reference>
<feature type="compositionally biased region" description="Basic and acidic residues" evidence="1">
    <location>
        <begin position="90"/>
        <end position="99"/>
    </location>
</feature>
<proteinExistence type="predicted"/>
<evidence type="ECO:0000313" key="2">
    <source>
        <dbReference type="EMBL" id="SBP29281.1"/>
    </source>
</evidence>
<dbReference type="AlphaFoldDB" id="A0A1A7YGB1"/>
<dbReference type="PANTHER" id="PTHR35675:SF1">
    <property type="entry name" value="RIKEN CDNA 2810459M11 GENE"/>
    <property type="match status" value="1"/>
</dbReference>
<dbReference type="EMBL" id="HADX01007049">
    <property type="protein sequence ID" value="SBP29281.1"/>
    <property type="molecule type" value="Transcribed_RNA"/>
</dbReference>
<reference evidence="2" key="2">
    <citation type="submission" date="2016-06" db="EMBL/GenBank/DDBJ databases">
        <title>The genome of a short-lived fish provides insights into sex chromosome evolution and the genetic control of aging.</title>
        <authorList>
            <person name="Reichwald K."/>
            <person name="Felder M."/>
            <person name="Petzold A."/>
            <person name="Koch P."/>
            <person name="Groth M."/>
            <person name="Platzer M."/>
        </authorList>
    </citation>
    <scope>NUCLEOTIDE SEQUENCE</scope>
    <source>
        <tissue evidence="2">Brain</tissue>
    </source>
</reference>
<name>A0A1A7YGB1_9TELE</name>
<feature type="region of interest" description="Disordered" evidence="1">
    <location>
        <begin position="58"/>
        <end position="106"/>
    </location>
</feature>
<feature type="compositionally biased region" description="Basic and acidic residues" evidence="1">
    <location>
        <begin position="72"/>
        <end position="83"/>
    </location>
</feature>
<sequence length="294" mass="32754">MAGSDANPDEDEREFLKVVAQIGGRERIYLVGDACDRKKVDGDDVGIFEEFIRDIFPNSNPEISKSPNSQQSDHDGQTGKIDEIPLTVRATDEDGGKEKRPVRKNPRTATKWDNIYSSKRAIDSPVIVFIFRQTFVSTCSNEGSLKEILKDVKARTKRASFSRPALIGLIRATQESAETSRCAQVLESLMRAVFHRHAPEMIWVGSFIPKTKATIQNIKKSACNVVYASQIADNSGDRGNQSLWPFQCCFRPERREARGQTNIRPSNCRNKGEAGSEDEGLPLKTLTAEPHVNG</sequence>
<feature type="region of interest" description="Disordered" evidence="1">
    <location>
        <begin position="257"/>
        <end position="294"/>
    </location>
</feature>
<gene>
    <name evidence="2" type="primary">OLA.4483</name>
</gene>
<feature type="compositionally biased region" description="Polar residues" evidence="1">
    <location>
        <begin position="58"/>
        <end position="71"/>
    </location>
</feature>
<protein>
    <submittedName>
        <fullName evidence="2">Uncharacterized protein</fullName>
    </submittedName>
</protein>
<dbReference type="PANTHER" id="PTHR35675">
    <property type="entry name" value="HYPOTHETICAL PROTEIN LOC100362216"/>
    <property type="match status" value="1"/>
</dbReference>
<organism evidence="2">
    <name type="scientific">Iconisemion striatum</name>
    <dbReference type="NCBI Taxonomy" id="60296"/>
    <lineage>
        <taxon>Eukaryota</taxon>
        <taxon>Metazoa</taxon>
        <taxon>Chordata</taxon>
        <taxon>Craniata</taxon>
        <taxon>Vertebrata</taxon>
        <taxon>Euteleostomi</taxon>
        <taxon>Actinopterygii</taxon>
        <taxon>Neopterygii</taxon>
        <taxon>Teleostei</taxon>
        <taxon>Neoteleostei</taxon>
        <taxon>Acanthomorphata</taxon>
        <taxon>Ovalentaria</taxon>
        <taxon>Atherinomorphae</taxon>
        <taxon>Cyprinodontiformes</taxon>
        <taxon>Nothobranchiidae</taxon>
        <taxon>Iconisemion</taxon>
    </lineage>
</organism>
<evidence type="ECO:0000256" key="1">
    <source>
        <dbReference type="SAM" id="MobiDB-lite"/>
    </source>
</evidence>
<accession>A0A1A7YGB1</accession>
<feature type="compositionally biased region" description="Polar residues" evidence="1">
    <location>
        <begin position="259"/>
        <end position="269"/>
    </location>
</feature>